<sequence length="82" mass="9782">RRLIYKRDFISNNKGCTRFRFNGFMKQGAKIQAQEMLDTNRDTASLGAQCVVRYVPVKLRLLKTMVFKLGIEDRWRRRKVEN</sequence>
<accession>A0A0K2VET9</accession>
<name>A0A0K2VET9_LEPSM</name>
<feature type="non-terminal residue" evidence="1">
    <location>
        <position position="1"/>
    </location>
</feature>
<proteinExistence type="predicted"/>
<reference evidence="1" key="1">
    <citation type="submission" date="2014-05" db="EMBL/GenBank/DDBJ databases">
        <authorList>
            <person name="Chronopoulou M."/>
        </authorList>
    </citation>
    <scope>NUCLEOTIDE SEQUENCE</scope>
    <source>
        <tissue evidence="1">Whole organism</tissue>
    </source>
</reference>
<dbReference type="AlphaFoldDB" id="A0A0K2VET9"/>
<dbReference type="EMBL" id="HACA01031040">
    <property type="protein sequence ID" value="CDW48401.1"/>
    <property type="molecule type" value="Transcribed_RNA"/>
</dbReference>
<organism evidence="1">
    <name type="scientific">Lepeophtheirus salmonis</name>
    <name type="common">Salmon louse</name>
    <name type="synonym">Caligus salmonis</name>
    <dbReference type="NCBI Taxonomy" id="72036"/>
    <lineage>
        <taxon>Eukaryota</taxon>
        <taxon>Metazoa</taxon>
        <taxon>Ecdysozoa</taxon>
        <taxon>Arthropoda</taxon>
        <taxon>Crustacea</taxon>
        <taxon>Multicrustacea</taxon>
        <taxon>Hexanauplia</taxon>
        <taxon>Copepoda</taxon>
        <taxon>Siphonostomatoida</taxon>
        <taxon>Caligidae</taxon>
        <taxon>Lepeophtheirus</taxon>
    </lineage>
</organism>
<evidence type="ECO:0000313" key="1">
    <source>
        <dbReference type="EMBL" id="CDW48401.1"/>
    </source>
</evidence>
<protein>
    <submittedName>
        <fullName evidence="1">Uncharacterized protein</fullName>
    </submittedName>
</protein>